<evidence type="ECO:0000256" key="2">
    <source>
        <dbReference type="ARBA" id="ARBA00022448"/>
    </source>
</evidence>
<comment type="similarity">
    <text evidence="7">Belongs to the binding-protein-dependent transport system permease family.</text>
</comment>
<evidence type="ECO:0000256" key="8">
    <source>
        <dbReference type="SAM" id="MobiDB-lite"/>
    </source>
</evidence>
<feature type="transmembrane region" description="Helical" evidence="7">
    <location>
        <begin position="102"/>
        <end position="123"/>
    </location>
</feature>
<dbReference type="GO" id="GO:0005886">
    <property type="term" value="C:plasma membrane"/>
    <property type="evidence" value="ECO:0007669"/>
    <property type="project" value="UniProtKB-SubCell"/>
</dbReference>
<dbReference type="AlphaFoldDB" id="A0A3B0BVX7"/>
<evidence type="ECO:0000313" key="10">
    <source>
        <dbReference type="EMBL" id="RKN77140.1"/>
    </source>
</evidence>
<gene>
    <name evidence="10" type="ORF">D7M11_24270</name>
</gene>
<dbReference type="Proteomes" id="UP000282311">
    <property type="component" value="Unassembled WGS sequence"/>
</dbReference>
<evidence type="ECO:0000256" key="7">
    <source>
        <dbReference type="RuleBase" id="RU363032"/>
    </source>
</evidence>
<name>A0A3B0BVX7_9BACL</name>
<dbReference type="InterPro" id="IPR000515">
    <property type="entry name" value="MetI-like"/>
</dbReference>
<feature type="region of interest" description="Disordered" evidence="8">
    <location>
        <begin position="1"/>
        <end position="20"/>
    </location>
</feature>
<dbReference type="PANTHER" id="PTHR43227">
    <property type="entry name" value="BLL4140 PROTEIN"/>
    <property type="match status" value="1"/>
</dbReference>
<dbReference type="GO" id="GO:0055085">
    <property type="term" value="P:transmembrane transport"/>
    <property type="evidence" value="ECO:0007669"/>
    <property type="project" value="InterPro"/>
</dbReference>
<dbReference type="InterPro" id="IPR035906">
    <property type="entry name" value="MetI-like_sf"/>
</dbReference>
<evidence type="ECO:0000256" key="3">
    <source>
        <dbReference type="ARBA" id="ARBA00022475"/>
    </source>
</evidence>
<dbReference type="PROSITE" id="PS50928">
    <property type="entry name" value="ABC_TM1"/>
    <property type="match status" value="1"/>
</dbReference>
<comment type="caution">
    <text evidence="10">The sequence shown here is derived from an EMBL/GenBank/DDBJ whole genome shotgun (WGS) entry which is preliminary data.</text>
</comment>
<dbReference type="SUPFAM" id="SSF161098">
    <property type="entry name" value="MetI-like"/>
    <property type="match status" value="1"/>
</dbReference>
<feature type="transmembrane region" description="Helical" evidence="7">
    <location>
        <begin position="231"/>
        <end position="255"/>
    </location>
</feature>
<feature type="transmembrane region" description="Helical" evidence="7">
    <location>
        <begin position="290"/>
        <end position="315"/>
    </location>
</feature>
<reference evidence="10 11" key="1">
    <citation type="journal article" date="2007" name="Int. J. Syst. Evol. Microbiol.">
        <title>Paenibacillus ginsengarvi sp. nov., isolated from soil from ginseng cultivation.</title>
        <authorList>
            <person name="Yoon M.H."/>
            <person name="Ten L.N."/>
            <person name="Im W.T."/>
        </authorList>
    </citation>
    <scope>NUCLEOTIDE SEQUENCE [LARGE SCALE GENOMIC DNA]</scope>
    <source>
        <strain evidence="10 11">KCTC 13059</strain>
    </source>
</reference>
<protein>
    <submittedName>
        <fullName evidence="10">Sugar ABC transporter permease</fullName>
    </submittedName>
</protein>
<evidence type="ECO:0000259" key="9">
    <source>
        <dbReference type="PROSITE" id="PS50928"/>
    </source>
</evidence>
<dbReference type="Pfam" id="PF00528">
    <property type="entry name" value="BPD_transp_1"/>
    <property type="match status" value="1"/>
</dbReference>
<dbReference type="OrthoDB" id="2537881at2"/>
<evidence type="ECO:0000256" key="5">
    <source>
        <dbReference type="ARBA" id="ARBA00022989"/>
    </source>
</evidence>
<feature type="transmembrane region" description="Helical" evidence="7">
    <location>
        <begin position="184"/>
        <end position="210"/>
    </location>
</feature>
<evidence type="ECO:0000256" key="1">
    <source>
        <dbReference type="ARBA" id="ARBA00004651"/>
    </source>
</evidence>
<keyword evidence="6 7" id="KW-0472">Membrane</keyword>
<keyword evidence="4 7" id="KW-0812">Transmembrane</keyword>
<dbReference type="InterPro" id="IPR050809">
    <property type="entry name" value="UgpAE/MalFG_permease"/>
</dbReference>
<feature type="domain" description="ABC transmembrane type-1" evidence="9">
    <location>
        <begin position="98"/>
        <end position="311"/>
    </location>
</feature>
<keyword evidence="2 7" id="KW-0813">Transport</keyword>
<dbReference type="RefSeq" id="WP_120749849.1">
    <property type="nucleotide sequence ID" value="NZ_RBAH01000020.1"/>
</dbReference>
<evidence type="ECO:0000256" key="4">
    <source>
        <dbReference type="ARBA" id="ARBA00022692"/>
    </source>
</evidence>
<sequence length="325" mass="36950">MANAAHAWPERKRNPSAGRRKTESKLRSLWRSYTNNKFLIALFLPGFFIFFLFAYVPMYGLQIAFKDFHVLEGVWGSPWVGLDNFERLFTGHGFTDALRNTIVISLLKYAFTFPAPIILALMLNEVRSVLFRRIIQTISYLPHFFSWVILASILFSFLGMYGAVNQLIGLLGFEPVLWLQQPDKFYGILILSDIWAGVGWGSIIYFAALSGIDPTLYEAAIVDGASRWQRLWHITIPGMMPTILIMLLLNIGHFLSVGFDQIYNLITPMTSNVGDILDTYVLRNMLSMDYGLGTAAGLFSSVFGLLLLFATNWLVKLYDRDQGLW</sequence>
<keyword evidence="3" id="KW-1003">Cell membrane</keyword>
<evidence type="ECO:0000256" key="6">
    <source>
        <dbReference type="ARBA" id="ARBA00023136"/>
    </source>
</evidence>
<keyword evidence="11" id="KW-1185">Reference proteome</keyword>
<dbReference type="CDD" id="cd06261">
    <property type="entry name" value="TM_PBP2"/>
    <property type="match status" value="1"/>
</dbReference>
<proteinExistence type="inferred from homology"/>
<dbReference type="EMBL" id="RBAH01000020">
    <property type="protein sequence ID" value="RKN77140.1"/>
    <property type="molecule type" value="Genomic_DNA"/>
</dbReference>
<organism evidence="10 11">
    <name type="scientific">Paenibacillus ginsengarvi</name>
    <dbReference type="NCBI Taxonomy" id="400777"/>
    <lineage>
        <taxon>Bacteria</taxon>
        <taxon>Bacillati</taxon>
        <taxon>Bacillota</taxon>
        <taxon>Bacilli</taxon>
        <taxon>Bacillales</taxon>
        <taxon>Paenibacillaceae</taxon>
        <taxon>Paenibacillus</taxon>
    </lineage>
</organism>
<accession>A0A3B0BVX7</accession>
<dbReference type="Gene3D" id="1.10.3720.10">
    <property type="entry name" value="MetI-like"/>
    <property type="match status" value="1"/>
</dbReference>
<keyword evidence="5 7" id="KW-1133">Transmembrane helix</keyword>
<dbReference type="PANTHER" id="PTHR43227:SF11">
    <property type="entry name" value="BLL4140 PROTEIN"/>
    <property type="match status" value="1"/>
</dbReference>
<feature type="transmembrane region" description="Helical" evidence="7">
    <location>
        <begin position="144"/>
        <end position="164"/>
    </location>
</feature>
<comment type="subcellular location">
    <subcellularLocation>
        <location evidence="1 7">Cell membrane</location>
        <topology evidence="1 7">Multi-pass membrane protein</topology>
    </subcellularLocation>
</comment>
<feature type="transmembrane region" description="Helical" evidence="7">
    <location>
        <begin position="38"/>
        <end position="58"/>
    </location>
</feature>
<evidence type="ECO:0000313" key="11">
    <source>
        <dbReference type="Proteomes" id="UP000282311"/>
    </source>
</evidence>